<feature type="compositionally biased region" description="Low complexity" evidence="5">
    <location>
        <begin position="9"/>
        <end position="36"/>
    </location>
</feature>
<feature type="domain" description="Zinc finger DksA/TraR C4-type" evidence="6">
    <location>
        <begin position="291"/>
        <end position="320"/>
    </location>
</feature>
<gene>
    <name evidence="7" type="ORF">FW778_11025</name>
</gene>
<dbReference type="InterPro" id="IPR000962">
    <property type="entry name" value="Znf_DskA_TraR"/>
</dbReference>
<feature type="zinc finger region" description="dksA C4-type" evidence="4">
    <location>
        <begin position="295"/>
        <end position="319"/>
    </location>
</feature>
<protein>
    <submittedName>
        <fullName evidence="7">TraR/DksA family transcriptional regulator</fullName>
    </submittedName>
</protein>
<evidence type="ECO:0000256" key="4">
    <source>
        <dbReference type="PROSITE-ProRule" id="PRU00510"/>
    </source>
</evidence>
<evidence type="ECO:0000256" key="2">
    <source>
        <dbReference type="ARBA" id="ARBA00022771"/>
    </source>
</evidence>
<evidence type="ECO:0000259" key="6">
    <source>
        <dbReference type="Pfam" id="PF01258"/>
    </source>
</evidence>
<evidence type="ECO:0000256" key="3">
    <source>
        <dbReference type="ARBA" id="ARBA00022833"/>
    </source>
</evidence>
<evidence type="ECO:0000313" key="7">
    <source>
        <dbReference type="EMBL" id="KAA9039354.1"/>
    </source>
</evidence>
<dbReference type="EMBL" id="VYQF01000002">
    <property type="protein sequence ID" value="KAA9039354.1"/>
    <property type="molecule type" value="Genomic_DNA"/>
</dbReference>
<dbReference type="GO" id="GO:0008270">
    <property type="term" value="F:zinc ion binding"/>
    <property type="evidence" value="ECO:0007669"/>
    <property type="project" value="UniProtKB-KW"/>
</dbReference>
<dbReference type="Pfam" id="PF01258">
    <property type="entry name" value="zf-dskA_traR"/>
    <property type="match status" value="1"/>
</dbReference>
<keyword evidence="1" id="KW-0479">Metal-binding</keyword>
<name>A0A5J5IGW4_9BACT</name>
<dbReference type="AlphaFoldDB" id="A0A5J5IGW4"/>
<keyword evidence="8" id="KW-1185">Reference proteome</keyword>
<feature type="region of interest" description="Disordered" evidence="5">
    <location>
        <begin position="1"/>
        <end position="88"/>
    </location>
</feature>
<proteinExistence type="predicted"/>
<feature type="region of interest" description="Disordered" evidence="5">
    <location>
        <begin position="157"/>
        <end position="184"/>
    </location>
</feature>
<keyword evidence="2" id="KW-0863">Zinc-finger</keyword>
<reference evidence="7 8" key="1">
    <citation type="submission" date="2019-09" db="EMBL/GenBank/DDBJ databases">
        <title>Draft genome sequence of Ginsengibacter sp. BR5-29.</title>
        <authorList>
            <person name="Im W.-T."/>
        </authorList>
    </citation>
    <scope>NUCLEOTIDE SEQUENCE [LARGE SCALE GENOMIC DNA]</scope>
    <source>
        <strain evidence="7 8">BR5-29</strain>
    </source>
</reference>
<dbReference type="Gene3D" id="1.20.120.910">
    <property type="entry name" value="DksA, coiled-coil domain"/>
    <property type="match status" value="1"/>
</dbReference>
<keyword evidence="3" id="KW-0862">Zinc</keyword>
<dbReference type="PANTHER" id="PTHR33823">
    <property type="entry name" value="RNA POLYMERASE-BINDING TRANSCRIPTION FACTOR DKSA-RELATED"/>
    <property type="match status" value="1"/>
</dbReference>
<evidence type="ECO:0000256" key="5">
    <source>
        <dbReference type="SAM" id="MobiDB-lite"/>
    </source>
</evidence>
<feature type="compositionally biased region" description="Basic residues" evidence="5">
    <location>
        <begin position="43"/>
        <end position="66"/>
    </location>
</feature>
<feature type="compositionally biased region" description="Basic residues" evidence="5">
    <location>
        <begin position="77"/>
        <end position="88"/>
    </location>
</feature>
<dbReference type="PANTHER" id="PTHR33823:SF2">
    <property type="entry name" value="RNA POLYMERASE-BINDING TRANSCRIPTION FACTOR DKSA"/>
    <property type="match status" value="1"/>
</dbReference>
<dbReference type="RefSeq" id="WP_150414764.1">
    <property type="nucleotide sequence ID" value="NZ_VYQF01000002.1"/>
</dbReference>
<feature type="compositionally biased region" description="Low complexity" evidence="5">
    <location>
        <begin position="67"/>
        <end position="76"/>
    </location>
</feature>
<comment type="caution">
    <text evidence="7">The sequence shown here is derived from an EMBL/GenBank/DDBJ whole genome shotgun (WGS) entry which is preliminary data.</text>
</comment>
<accession>A0A5J5IGW4</accession>
<sequence length="325" mass="36093">MATQKKKGTQVVKKATANKPAVKKSVSAVKKVITSKKSPEKKHLAKKTVTAKKQSPKPKTATKKVVKPINKSSLAKKPAKSAVKKAVPKKLPNKKIVAKKAAALPKKAKVAVPLKTQVKANKTKTGLQKPVEKAVAKAPVVNINDHKKELKKALKNAVKNNESKKPEKPFVMPKTNTEKSRKYEPQFVKSVLDHAPEENNGPSMRYSDAELNEFRELISRKLETAKKELGYLQGLITRKDEMGGDDTDNRYMTMEDGSLSMEREQLSQMASRQITFIDHLEKAMMRIENKTYGICRVTGKLIDKARLRAVPHATLSIEAKMGIAK</sequence>
<evidence type="ECO:0000256" key="1">
    <source>
        <dbReference type="ARBA" id="ARBA00022723"/>
    </source>
</evidence>
<evidence type="ECO:0000313" key="8">
    <source>
        <dbReference type="Proteomes" id="UP000326903"/>
    </source>
</evidence>
<dbReference type="PROSITE" id="PS51128">
    <property type="entry name" value="ZF_DKSA_2"/>
    <property type="match status" value="1"/>
</dbReference>
<dbReference type="Proteomes" id="UP000326903">
    <property type="component" value="Unassembled WGS sequence"/>
</dbReference>
<organism evidence="7 8">
    <name type="scientific">Ginsengibacter hankyongi</name>
    <dbReference type="NCBI Taxonomy" id="2607284"/>
    <lineage>
        <taxon>Bacteria</taxon>
        <taxon>Pseudomonadati</taxon>
        <taxon>Bacteroidota</taxon>
        <taxon>Chitinophagia</taxon>
        <taxon>Chitinophagales</taxon>
        <taxon>Chitinophagaceae</taxon>
        <taxon>Ginsengibacter</taxon>
    </lineage>
</organism>